<keyword evidence="4" id="KW-0963">Cytoplasm</keyword>
<dbReference type="InterPro" id="IPR006218">
    <property type="entry name" value="DAHP1/KDSA"/>
</dbReference>
<evidence type="ECO:0000313" key="8">
    <source>
        <dbReference type="EMBL" id="SVC58853.1"/>
    </source>
</evidence>
<name>A0A382NCB3_9ZZZZ</name>
<dbReference type="HAMAP" id="MF_00056">
    <property type="entry name" value="KDO8P_synth"/>
    <property type="match status" value="1"/>
</dbReference>
<reference evidence="8" key="1">
    <citation type="submission" date="2018-05" db="EMBL/GenBank/DDBJ databases">
        <authorList>
            <person name="Lanie J.A."/>
            <person name="Ng W.-L."/>
            <person name="Kazmierczak K.M."/>
            <person name="Andrzejewski T.M."/>
            <person name="Davidsen T.M."/>
            <person name="Wayne K.J."/>
            <person name="Tettelin H."/>
            <person name="Glass J.I."/>
            <person name="Rusch D."/>
            <person name="Podicherti R."/>
            <person name="Tsui H.-C.T."/>
            <person name="Winkler M.E."/>
        </authorList>
    </citation>
    <scope>NUCLEOTIDE SEQUENCE</scope>
</reference>
<dbReference type="GO" id="GO:0008676">
    <property type="term" value="F:3-deoxy-8-phosphooctulonate synthase activity"/>
    <property type="evidence" value="ECO:0007669"/>
    <property type="project" value="UniProtKB-EC"/>
</dbReference>
<dbReference type="Pfam" id="PF00793">
    <property type="entry name" value="DAHP_synth_1"/>
    <property type="match status" value="1"/>
</dbReference>
<dbReference type="AlphaFoldDB" id="A0A382NCB3"/>
<organism evidence="8">
    <name type="scientific">marine metagenome</name>
    <dbReference type="NCBI Taxonomy" id="408172"/>
    <lineage>
        <taxon>unclassified sequences</taxon>
        <taxon>metagenomes</taxon>
        <taxon>ecological metagenomes</taxon>
    </lineage>
</organism>
<evidence type="ECO:0000256" key="1">
    <source>
        <dbReference type="ARBA" id="ARBA00004496"/>
    </source>
</evidence>
<sequence>MGVKIKKTKLVKVGKVEIGAGRPIALIAGPCVIESQKHALNTAEKIKQAANDANIPFIFKASYDKANRSSIDSFRGPGLIKGLKSLEKIKQELDIPILSDVHTEEEIEPAAQVLDVLQIPAFLCRQTNLIKKAAKTGRAVNVKKGQFMAPWDMKNVVDKLSQSGCKKALLTERGFTFGYNNLVVDMRSLVLMRDLGYPIVFDATHSLQLPGGEGKKSGGQRELIPDLIRGAVAVGCDAVFMEVHPNPDKAKSDGPNMLKLSQLPKILEQINSLNWAIRNQT</sequence>
<comment type="similarity">
    <text evidence="2">Belongs to the KdsA family.</text>
</comment>
<dbReference type="EMBL" id="UINC01099518">
    <property type="protein sequence ID" value="SVC58853.1"/>
    <property type="molecule type" value="Genomic_DNA"/>
</dbReference>
<comment type="subcellular location">
    <subcellularLocation>
        <location evidence="1">Cytoplasm</location>
    </subcellularLocation>
</comment>
<evidence type="ECO:0000256" key="6">
    <source>
        <dbReference type="ARBA" id="ARBA00049112"/>
    </source>
</evidence>
<comment type="catalytic activity">
    <reaction evidence="6">
        <text>D-arabinose 5-phosphate + phosphoenolpyruvate + H2O = 3-deoxy-alpha-D-manno-2-octulosonate-8-phosphate + phosphate</text>
        <dbReference type="Rhea" id="RHEA:14053"/>
        <dbReference type="ChEBI" id="CHEBI:15377"/>
        <dbReference type="ChEBI" id="CHEBI:43474"/>
        <dbReference type="ChEBI" id="CHEBI:57693"/>
        <dbReference type="ChEBI" id="CHEBI:58702"/>
        <dbReference type="ChEBI" id="CHEBI:85985"/>
        <dbReference type="EC" id="2.5.1.55"/>
    </reaction>
</comment>
<dbReference type="InterPro" id="IPR013785">
    <property type="entry name" value="Aldolase_TIM"/>
</dbReference>
<gene>
    <name evidence="8" type="ORF">METZ01_LOCUS311707</name>
</gene>
<evidence type="ECO:0000259" key="7">
    <source>
        <dbReference type="Pfam" id="PF00793"/>
    </source>
</evidence>
<evidence type="ECO:0000256" key="3">
    <source>
        <dbReference type="ARBA" id="ARBA00012693"/>
    </source>
</evidence>
<dbReference type="PANTHER" id="PTHR21057">
    <property type="entry name" value="PHOSPHO-2-DEHYDRO-3-DEOXYHEPTONATE ALDOLASE"/>
    <property type="match status" value="1"/>
</dbReference>
<dbReference type="Gene3D" id="3.20.20.70">
    <property type="entry name" value="Aldolase class I"/>
    <property type="match status" value="1"/>
</dbReference>
<feature type="domain" description="DAHP synthetase I/KDSA" evidence="7">
    <location>
        <begin position="15"/>
        <end position="277"/>
    </location>
</feature>
<dbReference type="NCBIfam" id="NF003543">
    <property type="entry name" value="PRK05198.1"/>
    <property type="match status" value="1"/>
</dbReference>
<evidence type="ECO:0000256" key="2">
    <source>
        <dbReference type="ARBA" id="ARBA00010499"/>
    </source>
</evidence>
<dbReference type="EC" id="2.5.1.55" evidence="3"/>
<dbReference type="SUPFAM" id="SSF51569">
    <property type="entry name" value="Aldolase"/>
    <property type="match status" value="1"/>
</dbReference>
<protein>
    <recommendedName>
        <fullName evidence="3">3-deoxy-8-phosphooctulonate synthase</fullName>
        <ecNumber evidence="3">2.5.1.55</ecNumber>
    </recommendedName>
</protein>
<dbReference type="InterPro" id="IPR006269">
    <property type="entry name" value="KDO8P_synthase"/>
</dbReference>
<dbReference type="GO" id="GO:0005737">
    <property type="term" value="C:cytoplasm"/>
    <property type="evidence" value="ECO:0007669"/>
    <property type="project" value="UniProtKB-SubCell"/>
</dbReference>
<dbReference type="NCBIfam" id="TIGR01362">
    <property type="entry name" value="KDO8P_synth"/>
    <property type="match status" value="1"/>
</dbReference>
<evidence type="ECO:0000256" key="5">
    <source>
        <dbReference type="ARBA" id="ARBA00022679"/>
    </source>
</evidence>
<accession>A0A382NCB3</accession>
<evidence type="ECO:0000256" key="4">
    <source>
        <dbReference type="ARBA" id="ARBA00022490"/>
    </source>
</evidence>
<keyword evidence="5" id="KW-0808">Transferase</keyword>
<proteinExistence type="inferred from homology"/>